<comment type="caution">
    <text evidence="2">The sequence shown here is derived from an EMBL/GenBank/DDBJ whole genome shotgun (WGS) entry which is preliminary data.</text>
</comment>
<organism evidence="2 3">
    <name type="scientific">Rousettus aegyptiacus</name>
    <name type="common">Egyptian fruit bat</name>
    <name type="synonym">Pteropus aegyptiacus</name>
    <dbReference type="NCBI Taxonomy" id="9407"/>
    <lineage>
        <taxon>Eukaryota</taxon>
        <taxon>Metazoa</taxon>
        <taxon>Chordata</taxon>
        <taxon>Craniata</taxon>
        <taxon>Vertebrata</taxon>
        <taxon>Euteleostomi</taxon>
        <taxon>Mammalia</taxon>
        <taxon>Eutheria</taxon>
        <taxon>Laurasiatheria</taxon>
        <taxon>Chiroptera</taxon>
        <taxon>Yinpterochiroptera</taxon>
        <taxon>Pteropodoidea</taxon>
        <taxon>Pteropodidae</taxon>
        <taxon>Rousettinae</taxon>
        <taxon>Rousettus</taxon>
    </lineage>
</organism>
<gene>
    <name evidence="2" type="ORF">HJG63_010633</name>
</gene>
<dbReference type="Proteomes" id="UP000593571">
    <property type="component" value="Unassembled WGS sequence"/>
</dbReference>
<protein>
    <submittedName>
        <fullName evidence="2">Uncharacterized protein</fullName>
    </submittedName>
</protein>
<reference evidence="2 3" key="1">
    <citation type="journal article" date="2020" name="Nature">
        <title>Six reference-quality genomes reveal evolution of bat adaptations.</title>
        <authorList>
            <person name="Jebb D."/>
            <person name="Huang Z."/>
            <person name="Pippel M."/>
            <person name="Hughes G.M."/>
            <person name="Lavrichenko K."/>
            <person name="Devanna P."/>
            <person name="Winkler S."/>
            <person name="Jermiin L.S."/>
            <person name="Skirmuntt E.C."/>
            <person name="Katzourakis A."/>
            <person name="Burkitt-Gray L."/>
            <person name="Ray D.A."/>
            <person name="Sullivan K.A.M."/>
            <person name="Roscito J.G."/>
            <person name="Kirilenko B.M."/>
            <person name="Davalos L.M."/>
            <person name="Corthals A.P."/>
            <person name="Power M.L."/>
            <person name="Jones G."/>
            <person name="Ransome R.D."/>
            <person name="Dechmann D.K.N."/>
            <person name="Locatelli A.G."/>
            <person name="Puechmaille S.J."/>
            <person name="Fedrigo O."/>
            <person name="Jarvis E.D."/>
            <person name="Hiller M."/>
            <person name="Vernes S.C."/>
            <person name="Myers E.W."/>
            <person name="Teeling E.C."/>
        </authorList>
    </citation>
    <scope>NUCLEOTIDE SEQUENCE [LARGE SCALE GENOMIC DNA]</scope>
    <source>
        <strain evidence="2">MRouAeg1</strain>
        <tissue evidence="2">Muscle</tissue>
    </source>
</reference>
<dbReference type="EMBL" id="JACASE010000003">
    <property type="protein sequence ID" value="KAF6485423.1"/>
    <property type="molecule type" value="Genomic_DNA"/>
</dbReference>
<name>A0A7J8ILD5_ROUAE</name>
<sequence>MIQQCHIWVFSQRSEITVLRCLHPHVHCHIICNSQDMETSVYKQTDEDIVVFIMQWNIFAIKKGRNPATCDIWMDFEGIMLSEINQRQVPCDLTYMRILFKKTNKKQTNKQKQADSYRDQTSSC</sequence>
<accession>A0A7J8ILD5</accession>
<proteinExistence type="predicted"/>
<evidence type="ECO:0000256" key="1">
    <source>
        <dbReference type="SAM" id="MobiDB-lite"/>
    </source>
</evidence>
<dbReference type="AlphaFoldDB" id="A0A7J8ILD5"/>
<keyword evidence="3" id="KW-1185">Reference proteome</keyword>
<evidence type="ECO:0000313" key="2">
    <source>
        <dbReference type="EMBL" id="KAF6485423.1"/>
    </source>
</evidence>
<feature type="region of interest" description="Disordered" evidence="1">
    <location>
        <begin position="105"/>
        <end position="124"/>
    </location>
</feature>
<evidence type="ECO:0000313" key="3">
    <source>
        <dbReference type="Proteomes" id="UP000593571"/>
    </source>
</evidence>